<evidence type="ECO:0000313" key="1">
    <source>
        <dbReference type="EMBL" id="JAH89897.1"/>
    </source>
</evidence>
<organism evidence="1">
    <name type="scientific">Anguilla anguilla</name>
    <name type="common">European freshwater eel</name>
    <name type="synonym">Muraena anguilla</name>
    <dbReference type="NCBI Taxonomy" id="7936"/>
    <lineage>
        <taxon>Eukaryota</taxon>
        <taxon>Metazoa</taxon>
        <taxon>Chordata</taxon>
        <taxon>Craniata</taxon>
        <taxon>Vertebrata</taxon>
        <taxon>Euteleostomi</taxon>
        <taxon>Actinopterygii</taxon>
        <taxon>Neopterygii</taxon>
        <taxon>Teleostei</taxon>
        <taxon>Anguilliformes</taxon>
        <taxon>Anguillidae</taxon>
        <taxon>Anguilla</taxon>
    </lineage>
</organism>
<protein>
    <submittedName>
        <fullName evidence="1">Uncharacterized protein</fullName>
    </submittedName>
</protein>
<proteinExistence type="predicted"/>
<dbReference type="EMBL" id="GBXM01018680">
    <property type="protein sequence ID" value="JAH89897.1"/>
    <property type="molecule type" value="Transcribed_RNA"/>
</dbReference>
<sequence>MILLQRMKAPFQCLMKRQQCRLRHFTQGISIASYYNIKYTTCYLIELFLLNS</sequence>
<name>A0A0E9WHS2_ANGAN</name>
<reference evidence="1" key="2">
    <citation type="journal article" date="2015" name="Fish Shellfish Immunol.">
        <title>Early steps in the European eel (Anguilla anguilla)-Vibrio vulnificus interaction in the gills: Role of the RtxA13 toxin.</title>
        <authorList>
            <person name="Callol A."/>
            <person name="Pajuelo D."/>
            <person name="Ebbesson L."/>
            <person name="Teles M."/>
            <person name="MacKenzie S."/>
            <person name="Amaro C."/>
        </authorList>
    </citation>
    <scope>NUCLEOTIDE SEQUENCE</scope>
</reference>
<accession>A0A0E9WHS2</accession>
<reference evidence="1" key="1">
    <citation type="submission" date="2014-11" db="EMBL/GenBank/DDBJ databases">
        <authorList>
            <person name="Amaro Gonzalez C."/>
        </authorList>
    </citation>
    <scope>NUCLEOTIDE SEQUENCE</scope>
</reference>
<dbReference type="AlphaFoldDB" id="A0A0E9WHS2"/>